<evidence type="ECO:0000313" key="3">
    <source>
        <dbReference type="Proteomes" id="UP000270036"/>
    </source>
</evidence>
<dbReference type="Proteomes" id="UP000270036">
    <property type="component" value="Chromosome"/>
</dbReference>
<name>A0A448NNA0_9FLAO</name>
<protein>
    <submittedName>
        <fullName evidence="2">Uncharacterized protein conserved in bacteria</fullName>
    </submittedName>
</protein>
<gene>
    <name evidence="2" type="ORF">NCTC13489_00437</name>
</gene>
<evidence type="ECO:0000313" key="2">
    <source>
        <dbReference type="EMBL" id="VEH96393.1"/>
    </source>
</evidence>
<proteinExistence type="predicted"/>
<dbReference type="PANTHER" id="PTHR36933">
    <property type="entry name" value="SLL0788 PROTEIN"/>
    <property type="match status" value="1"/>
</dbReference>
<evidence type="ECO:0000259" key="1">
    <source>
        <dbReference type="Pfam" id="PF03713"/>
    </source>
</evidence>
<dbReference type="InterPro" id="IPR012347">
    <property type="entry name" value="Ferritin-like"/>
</dbReference>
<accession>A0A448NNA0</accession>
<feature type="domain" description="DUF305" evidence="1">
    <location>
        <begin position="80"/>
        <end position="218"/>
    </location>
</feature>
<reference evidence="2 3" key="1">
    <citation type="submission" date="2018-12" db="EMBL/GenBank/DDBJ databases">
        <authorList>
            <consortium name="Pathogen Informatics"/>
        </authorList>
    </citation>
    <scope>NUCLEOTIDE SEQUENCE [LARGE SCALE GENOMIC DNA]</scope>
    <source>
        <strain evidence="2 3">NCTC13489</strain>
    </source>
</reference>
<organism evidence="2 3">
    <name type="scientific">Kaistella antarctica</name>
    <dbReference type="NCBI Taxonomy" id="266748"/>
    <lineage>
        <taxon>Bacteria</taxon>
        <taxon>Pseudomonadati</taxon>
        <taxon>Bacteroidota</taxon>
        <taxon>Flavobacteriia</taxon>
        <taxon>Flavobacteriales</taxon>
        <taxon>Weeksellaceae</taxon>
        <taxon>Chryseobacterium group</taxon>
        <taxon>Kaistella</taxon>
    </lineage>
</organism>
<dbReference type="PANTHER" id="PTHR36933:SF1">
    <property type="entry name" value="SLL0788 PROTEIN"/>
    <property type="match status" value="1"/>
</dbReference>
<dbReference type="KEGG" id="cant:NCTC13489_00437"/>
<dbReference type="EMBL" id="LR134441">
    <property type="protein sequence ID" value="VEH96393.1"/>
    <property type="molecule type" value="Genomic_DNA"/>
</dbReference>
<dbReference type="AlphaFoldDB" id="A0A448NNA0"/>
<dbReference type="OrthoDB" id="8603558at2"/>
<dbReference type="Pfam" id="PF03713">
    <property type="entry name" value="DUF305"/>
    <property type="match status" value="1"/>
</dbReference>
<dbReference type="Gene3D" id="1.20.1260.10">
    <property type="match status" value="2"/>
</dbReference>
<dbReference type="STRING" id="266748.HY04_00930"/>
<sequence>MHTSCMARSNFIDMKNILLPIAFAALVVSCQKTEAAVAEPTIDHVDHKHEKIFPVNEMVTLMDDMMVKMHDQTPSRNNNADFAIMMIAHHVGAVEMSELLLKKGKDPVLKSFAEKVIAAQNTEIEQMKNFQNTREISTDYETFQQALNQSMAAMMDKNIKVHDDIDKDYAQQMIPHHKSAVEMAEVYLKFGKQPDLWKLSKSIVSEQKKEIAELEMWLQKN</sequence>
<dbReference type="InterPro" id="IPR005183">
    <property type="entry name" value="DUF305_CopM-like"/>
</dbReference>